<evidence type="ECO:0000313" key="2">
    <source>
        <dbReference type="Proteomes" id="UP001162483"/>
    </source>
</evidence>
<comment type="caution">
    <text evidence="1">The sequence shown here is derived from an EMBL/GenBank/DDBJ whole genome shotgun (WGS) entry which is preliminary data.</text>
</comment>
<sequence>ATYSGTAVGILRLGGTDLVSLTSPVTPLQWSVLIKSTDTVLTTLGRKELPSGAIKGLTLCWLTLCCVCTLQCKHTALYGSAMQSHTKQCAGADRGEICVVYTQVSPLLVILGDLQVPAGN</sequence>
<keyword evidence="2" id="KW-1185">Reference proteome</keyword>
<name>A0ABN9H203_9NEOB</name>
<organism evidence="1 2">
    <name type="scientific">Staurois parvus</name>
    <dbReference type="NCBI Taxonomy" id="386267"/>
    <lineage>
        <taxon>Eukaryota</taxon>
        <taxon>Metazoa</taxon>
        <taxon>Chordata</taxon>
        <taxon>Craniata</taxon>
        <taxon>Vertebrata</taxon>
        <taxon>Euteleostomi</taxon>
        <taxon>Amphibia</taxon>
        <taxon>Batrachia</taxon>
        <taxon>Anura</taxon>
        <taxon>Neobatrachia</taxon>
        <taxon>Ranoidea</taxon>
        <taxon>Ranidae</taxon>
        <taxon>Staurois</taxon>
    </lineage>
</organism>
<dbReference type="Proteomes" id="UP001162483">
    <property type="component" value="Unassembled WGS sequence"/>
</dbReference>
<feature type="non-terminal residue" evidence="1">
    <location>
        <position position="120"/>
    </location>
</feature>
<accession>A0ABN9H203</accession>
<feature type="non-terminal residue" evidence="1">
    <location>
        <position position="1"/>
    </location>
</feature>
<protein>
    <submittedName>
        <fullName evidence="1">Uncharacterized protein</fullName>
    </submittedName>
</protein>
<reference evidence="1" key="1">
    <citation type="submission" date="2023-05" db="EMBL/GenBank/DDBJ databases">
        <authorList>
            <person name="Stuckert A."/>
        </authorList>
    </citation>
    <scope>NUCLEOTIDE SEQUENCE</scope>
</reference>
<dbReference type="EMBL" id="CATNWA010019535">
    <property type="protein sequence ID" value="CAI9613728.1"/>
    <property type="molecule type" value="Genomic_DNA"/>
</dbReference>
<gene>
    <name evidence="1" type="ORF">SPARVUS_LOCUS14930975</name>
</gene>
<proteinExistence type="predicted"/>
<evidence type="ECO:0000313" key="1">
    <source>
        <dbReference type="EMBL" id="CAI9613728.1"/>
    </source>
</evidence>